<dbReference type="GO" id="GO:0006260">
    <property type="term" value="P:DNA replication"/>
    <property type="evidence" value="ECO:0007669"/>
    <property type="project" value="UniProtKB-KW"/>
</dbReference>
<keyword evidence="6" id="KW-0227">DNA damage</keyword>
<dbReference type="GO" id="GO:0046872">
    <property type="term" value="F:metal ion binding"/>
    <property type="evidence" value="ECO:0007669"/>
    <property type="project" value="UniProtKB-KW"/>
</dbReference>
<evidence type="ECO:0000256" key="14">
    <source>
        <dbReference type="ARBA" id="ARBA00041592"/>
    </source>
</evidence>
<evidence type="ECO:0000256" key="13">
    <source>
        <dbReference type="ARBA" id="ARBA00040794"/>
    </source>
</evidence>
<dbReference type="NCBIfam" id="TIGR00586">
    <property type="entry name" value="mutt"/>
    <property type="match status" value="1"/>
</dbReference>
<evidence type="ECO:0000256" key="1">
    <source>
        <dbReference type="ARBA" id="ARBA00001946"/>
    </source>
</evidence>
<dbReference type="PRINTS" id="PR00502">
    <property type="entry name" value="NUDIXFAMILY"/>
</dbReference>
<dbReference type="InterPro" id="IPR015797">
    <property type="entry name" value="NUDIX_hydrolase-like_dom_sf"/>
</dbReference>
<sequence>MAVTEADAPPASEVRLTTERLTLRAVTPDDAEQLHRLLNDWEVCRMLQAVPFPYPRLIADQFIADSVSQRLDGRAYHFAVTGQEDGREKLVGAVGLTLLPGQRRATIGYWVGRRFWGHGVAREATGRVLRWALANLDLDSVEATVAIDNPASTAVLRAIGFREIGRGAETFLSRGNGSHSVLRFEAARADLAPAPTQSTPVADSLAAAAAPPGLPLVLVAACVLIDGQGRVLIARRPEGRAMAGLWEFPGGKLEPGESPEEALIRELREELGVDVARSCLAPFVFASHSYPKFHLLMPLFLCRRWQGHPVAREGQLLRWVTPDEMMDYQMLPADKPLLPLLRDLL</sequence>
<dbReference type="InterPro" id="IPR029119">
    <property type="entry name" value="MutY_C"/>
</dbReference>
<evidence type="ECO:0000256" key="3">
    <source>
        <dbReference type="ARBA" id="ARBA00022457"/>
    </source>
</evidence>
<proteinExistence type="inferred from homology"/>
<feature type="binding site" evidence="17">
    <location>
        <begin position="247"/>
        <end position="250"/>
    </location>
    <ligand>
        <name>8-oxo-dGTP</name>
        <dbReference type="ChEBI" id="CHEBI:77896"/>
    </ligand>
</feature>
<comment type="similarity">
    <text evidence="2">Belongs to the Nudix hydrolase family.</text>
</comment>
<comment type="catalytic activity">
    <reaction evidence="11">
        <text>8-oxo-GTP + H2O = 8-oxo-GMP + diphosphate + H(+)</text>
        <dbReference type="Rhea" id="RHEA:67616"/>
        <dbReference type="ChEBI" id="CHEBI:15377"/>
        <dbReference type="ChEBI" id="CHEBI:15378"/>
        <dbReference type="ChEBI" id="CHEBI:33019"/>
        <dbReference type="ChEBI" id="CHEBI:143553"/>
        <dbReference type="ChEBI" id="CHEBI:145694"/>
    </reaction>
</comment>
<evidence type="ECO:0000256" key="12">
    <source>
        <dbReference type="ARBA" id="ARBA00038905"/>
    </source>
</evidence>
<dbReference type="InterPro" id="IPR000182">
    <property type="entry name" value="GNAT_dom"/>
</dbReference>
<dbReference type="SUPFAM" id="SSF55811">
    <property type="entry name" value="Nudix"/>
    <property type="match status" value="1"/>
</dbReference>
<dbReference type="InterPro" id="IPR020084">
    <property type="entry name" value="NUDIX_hydrolase_CS"/>
</dbReference>
<dbReference type="PROSITE" id="PS00893">
    <property type="entry name" value="NUDIX_BOX"/>
    <property type="match status" value="1"/>
</dbReference>
<dbReference type="GO" id="GO:0006281">
    <property type="term" value="P:DNA repair"/>
    <property type="evidence" value="ECO:0007669"/>
    <property type="project" value="UniProtKB-KW"/>
</dbReference>
<dbReference type="PROSITE" id="PS51462">
    <property type="entry name" value="NUDIX"/>
    <property type="match status" value="1"/>
</dbReference>
<evidence type="ECO:0000256" key="6">
    <source>
        <dbReference type="ARBA" id="ARBA00022763"/>
    </source>
</evidence>
<feature type="domain" description="N-acetyltransferase" evidence="19">
    <location>
        <begin position="21"/>
        <end position="187"/>
    </location>
</feature>
<evidence type="ECO:0000256" key="4">
    <source>
        <dbReference type="ARBA" id="ARBA00022705"/>
    </source>
</evidence>
<feature type="binding site" evidence="18">
    <location>
        <position position="270"/>
    </location>
    <ligand>
        <name>Mg(2+)</name>
        <dbReference type="ChEBI" id="CHEBI:18420"/>
    </ligand>
</feature>
<dbReference type="RefSeq" id="WP_319799602.1">
    <property type="nucleotide sequence ID" value="NZ_JAESVB010000012.1"/>
</dbReference>
<feature type="binding site" evidence="17">
    <location>
        <position position="236"/>
    </location>
    <ligand>
        <name>8-oxo-dGTP</name>
        <dbReference type="ChEBI" id="CHEBI:77896"/>
    </ligand>
</feature>
<keyword evidence="4" id="KW-0235">DNA replication</keyword>
<evidence type="ECO:0000256" key="10">
    <source>
        <dbReference type="ARBA" id="ARBA00035861"/>
    </source>
</evidence>
<dbReference type="InterPro" id="IPR047127">
    <property type="entry name" value="MutT-like"/>
</dbReference>
<dbReference type="Gene3D" id="3.90.79.10">
    <property type="entry name" value="Nucleoside Triphosphate Pyrophosphohydrolase"/>
    <property type="match status" value="1"/>
</dbReference>
<dbReference type="EC" id="3.6.1.55" evidence="12"/>
<dbReference type="PANTHER" id="PTHR47707">
    <property type="entry name" value="8-OXO-DGTP DIPHOSPHATASE"/>
    <property type="match status" value="1"/>
</dbReference>
<accession>A0A964E120</accession>
<evidence type="ECO:0000256" key="5">
    <source>
        <dbReference type="ARBA" id="ARBA00022723"/>
    </source>
</evidence>
<reference evidence="21" key="2">
    <citation type="submission" date="2021-01" db="EMBL/GenBank/DDBJ databases">
        <authorList>
            <person name="Mieszkin S."/>
            <person name="Pouder E."/>
            <person name="Alain K."/>
        </authorList>
    </citation>
    <scope>NUCLEOTIDE SEQUENCE</scope>
    <source>
        <strain evidence="21">HW T2.11</strain>
    </source>
</reference>
<dbReference type="AlphaFoldDB" id="A0A964E120"/>
<dbReference type="Pfam" id="PF14815">
    <property type="entry name" value="NUDIX_4"/>
    <property type="match status" value="1"/>
</dbReference>
<dbReference type="PROSITE" id="PS51186">
    <property type="entry name" value="GNAT"/>
    <property type="match status" value="1"/>
</dbReference>
<dbReference type="InterPro" id="IPR003561">
    <property type="entry name" value="Mutator_MutT"/>
</dbReference>
<evidence type="ECO:0000259" key="19">
    <source>
        <dbReference type="PROSITE" id="PS51186"/>
    </source>
</evidence>
<dbReference type="PANTHER" id="PTHR47707:SF1">
    <property type="entry name" value="NUDIX HYDROLASE FAMILY PROTEIN"/>
    <property type="match status" value="1"/>
</dbReference>
<dbReference type="GO" id="GO:0044716">
    <property type="term" value="F:8-oxo-GDP phosphatase activity"/>
    <property type="evidence" value="ECO:0007669"/>
    <property type="project" value="TreeGrafter"/>
</dbReference>
<dbReference type="GO" id="GO:0035539">
    <property type="term" value="F:8-oxo-7,8-dihydrodeoxyguanosine triphosphate pyrophosphatase activity"/>
    <property type="evidence" value="ECO:0007669"/>
    <property type="project" value="UniProtKB-EC"/>
</dbReference>
<dbReference type="FunFam" id="3.90.79.10:FF:000014">
    <property type="entry name" value="8-oxo-dGTP diphosphatase MutT"/>
    <property type="match status" value="1"/>
</dbReference>
<evidence type="ECO:0000313" key="21">
    <source>
        <dbReference type="EMBL" id="MCB8877323.1"/>
    </source>
</evidence>
<comment type="catalytic activity">
    <reaction evidence="10">
        <text>8-oxo-dGTP + H2O = 8-oxo-dGMP + diphosphate + H(+)</text>
        <dbReference type="Rhea" id="RHEA:31575"/>
        <dbReference type="ChEBI" id="CHEBI:15377"/>
        <dbReference type="ChEBI" id="CHEBI:15378"/>
        <dbReference type="ChEBI" id="CHEBI:33019"/>
        <dbReference type="ChEBI" id="CHEBI:63224"/>
        <dbReference type="ChEBI" id="CHEBI:77896"/>
        <dbReference type="EC" id="3.6.1.55"/>
    </reaction>
</comment>
<organism evidence="21 22">
    <name type="scientific">Acidisoma silvae</name>
    <dbReference type="NCBI Taxonomy" id="2802396"/>
    <lineage>
        <taxon>Bacteria</taxon>
        <taxon>Pseudomonadati</taxon>
        <taxon>Pseudomonadota</taxon>
        <taxon>Alphaproteobacteria</taxon>
        <taxon>Acetobacterales</taxon>
        <taxon>Acidocellaceae</taxon>
        <taxon>Acidisoma</taxon>
    </lineage>
</organism>
<dbReference type="EMBL" id="JAESVB010000012">
    <property type="protein sequence ID" value="MCB8877323.1"/>
    <property type="molecule type" value="Genomic_DNA"/>
</dbReference>
<evidence type="ECO:0000256" key="16">
    <source>
        <dbReference type="ARBA" id="ARBA00042798"/>
    </source>
</evidence>
<protein>
    <recommendedName>
        <fullName evidence="13">8-oxo-dGTP diphosphatase</fullName>
        <ecNumber evidence="12">3.6.1.55</ecNumber>
    </recommendedName>
    <alternativeName>
        <fullName evidence="16">7,8-dihydro-8-oxoguanine-triphosphatase</fullName>
    </alternativeName>
    <alternativeName>
        <fullName evidence="15">Mutator protein MutT</fullName>
    </alternativeName>
    <alternativeName>
        <fullName evidence="14">dGTP pyrophosphohydrolase</fullName>
    </alternativeName>
</protein>
<evidence type="ECO:0000259" key="20">
    <source>
        <dbReference type="PROSITE" id="PS51462"/>
    </source>
</evidence>
<dbReference type="InterPro" id="IPR000086">
    <property type="entry name" value="NUDIX_hydrolase_dom"/>
</dbReference>
<keyword evidence="8 18" id="KW-0460">Magnesium</keyword>
<keyword evidence="9" id="KW-0234">DNA repair</keyword>
<dbReference type="GO" id="GO:0016747">
    <property type="term" value="F:acyltransferase activity, transferring groups other than amino-acyl groups"/>
    <property type="evidence" value="ECO:0007669"/>
    <property type="project" value="InterPro"/>
</dbReference>
<dbReference type="Pfam" id="PF13302">
    <property type="entry name" value="Acetyltransf_3"/>
    <property type="match status" value="1"/>
</dbReference>
<keyword evidence="7" id="KW-0378">Hydrolase</keyword>
<evidence type="ECO:0000256" key="15">
    <source>
        <dbReference type="ARBA" id="ARBA00041979"/>
    </source>
</evidence>
<dbReference type="CDD" id="cd03425">
    <property type="entry name" value="NUDIX_MutT_NudA_like"/>
    <property type="match status" value="1"/>
</dbReference>
<evidence type="ECO:0000256" key="9">
    <source>
        <dbReference type="ARBA" id="ARBA00023204"/>
    </source>
</evidence>
<dbReference type="GO" id="GO:0044715">
    <property type="term" value="F:8-oxo-dGDP phosphatase activity"/>
    <property type="evidence" value="ECO:0007669"/>
    <property type="project" value="TreeGrafter"/>
</dbReference>
<dbReference type="InterPro" id="IPR016181">
    <property type="entry name" value="Acyl_CoA_acyltransferase"/>
</dbReference>
<gene>
    <name evidence="21" type="primary">mutT</name>
    <name evidence="21" type="ORF">ASILVAE211_19150</name>
</gene>
<evidence type="ECO:0000256" key="7">
    <source>
        <dbReference type="ARBA" id="ARBA00022801"/>
    </source>
</evidence>
<name>A0A964E120_9PROT</name>
<evidence type="ECO:0000256" key="18">
    <source>
        <dbReference type="PIRSR" id="PIRSR603561-2"/>
    </source>
</evidence>
<comment type="cofactor">
    <cofactor evidence="1 18">
        <name>Mg(2+)</name>
        <dbReference type="ChEBI" id="CHEBI:18420"/>
    </cofactor>
</comment>
<keyword evidence="22" id="KW-1185">Reference proteome</keyword>
<evidence type="ECO:0000256" key="17">
    <source>
        <dbReference type="PIRSR" id="PIRSR603561-1"/>
    </source>
</evidence>
<comment type="caution">
    <text evidence="21">The sequence shown here is derived from an EMBL/GenBank/DDBJ whole genome shotgun (WGS) entry which is preliminary data.</text>
</comment>
<dbReference type="InterPro" id="IPR020476">
    <property type="entry name" value="Nudix_hydrolase"/>
</dbReference>
<evidence type="ECO:0000256" key="8">
    <source>
        <dbReference type="ARBA" id="ARBA00022842"/>
    </source>
</evidence>
<dbReference type="Gene3D" id="3.40.630.30">
    <property type="match status" value="1"/>
</dbReference>
<dbReference type="GO" id="GO:0008413">
    <property type="term" value="F:8-oxo-7,8-dihydroguanosine triphosphate pyrophosphatase activity"/>
    <property type="evidence" value="ECO:0007669"/>
    <property type="project" value="InterPro"/>
</dbReference>
<keyword evidence="3" id="KW-0515">Mutator protein</keyword>
<evidence type="ECO:0000256" key="11">
    <source>
        <dbReference type="ARBA" id="ARBA00036904"/>
    </source>
</evidence>
<feature type="binding site" evidence="18">
    <location>
        <position position="250"/>
    </location>
    <ligand>
        <name>Mg(2+)</name>
        <dbReference type="ChEBI" id="CHEBI:18420"/>
    </ligand>
</feature>
<keyword evidence="5 18" id="KW-0479">Metal-binding</keyword>
<evidence type="ECO:0000256" key="2">
    <source>
        <dbReference type="ARBA" id="ARBA00005582"/>
    </source>
</evidence>
<evidence type="ECO:0000313" key="22">
    <source>
        <dbReference type="Proteomes" id="UP000708298"/>
    </source>
</evidence>
<feature type="domain" description="Nudix hydrolase" evidence="20">
    <location>
        <begin position="215"/>
        <end position="343"/>
    </location>
</feature>
<reference evidence="21" key="1">
    <citation type="journal article" date="2021" name="Microorganisms">
        <title>Acidisoma silvae sp. nov. and Acidisomacellulosilytica sp. nov., Two Acidophilic Bacteria Isolated from Decaying Wood, Hydrolyzing Cellulose and Producing Poly-3-hydroxybutyrate.</title>
        <authorList>
            <person name="Mieszkin S."/>
            <person name="Pouder E."/>
            <person name="Uroz S."/>
            <person name="Simon-Colin C."/>
            <person name="Alain K."/>
        </authorList>
    </citation>
    <scope>NUCLEOTIDE SEQUENCE</scope>
    <source>
        <strain evidence="21">HW T2.11</strain>
    </source>
</reference>
<dbReference type="SUPFAM" id="SSF55729">
    <property type="entry name" value="Acyl-CoA N-acyltransferases (Nat)"/>
    <property type="match status" value="1"/>
</dbReference>
<dbReference type="Proteomes" id="UP000708298">
    <property type="component" value="Unassembled WGS sequence"/>
</dbReference>